<dbReference type="AlphaFoldDB" id="G5BKX9"/>
<dbReference type="Proteomes" id="UP000006813">
    <property type="component" value="Unassembled WGS sequence"/>
</dbReference>
<sequence>MDVRSRHTEHHSSVQKVNPVSSVFLINGCVLKVSNPGLLRLEHKTQQGLWGEDPVDQGFVDSFSNSSFGTASLSRRQYLHHRGKPLSHKLRPSGSLSRTAEDSALASPHKGLFNPRTTFLYHFSLPFQKISAAG</sequence>
<evidence type="ECO:0000313" key="3">
    <source>
        <dbReference type="Proteomes" id="UP000006813"/>
    </source>
</evidence>
<feature type="region of interest" description="Disordered" evidence="1">
    <location>
        <begin position="82"/>
        <end position="109"/>
    </location>
</feature>
<name>G5BKX9_HETGA</name>
<reference evidence="2 3" key="1">
    <citation type="journal article" date="2011" name="Nature">
        <title>Genome sequencing reveals insights into physiology and longevity of the naked mole rat.</title>
        <authorList>
            <person name="Kim E.B."/>
            <person name="Fang X."/>
            <person name="Fushan A.A."/>
            <person name="Huang Z."/>
            <person name="Lobanov A.V."/>
            <person name="Han L."/>
            <person name="Marino S.M."/>
            <person name="Sun X."/>
            <person name="Turanov A.A."/>
            <person name="Yang P."/>
            <person name="Yim S.H."/>
            <person name="Zhao X."/>
            <person name="Kasaikina M.V."/>
            <person name="Stoletzki N."/>
            <person name="Peng C."/>
            <person name="Polak P."/>
            <person name="Xiong Z."/>
            <person name="Kiezun A."/>
            <person name="Zhu Y."/>
            <person name="Chen Y."/>
            <person name="Kryukov G.V."/>
            <person name="Zhang Q."/>
            <person name="Peshkin L."/>
            <person name="Yang L."/>
            <person name="Bronson R.T."/>
            <person name="Buffenstein R."/>
            <person name="Wang B."/>
            <person name="Han C."/>
            <person name="Li Q."/>
            <person name="Chen L."/>
            <person name="Zhao W."/>
            <person name="Sunyaev S.R."/>
            <person name="Park T.J."/>
            <person name="Zhang G."/>
            <person name="Wang J."/>
            <person name="Gladyshev V.N."/>
        </authorList>
    </citation>
    <scope>NUCLEOTIDE SEQUENCE [LARGE SCALE GENOMIC DNA]</scope>
</reference>
<evidence type="ECO:0000256" key="1">
    <source>
        <dbReference type="SAM" id="MobiDB-lite"/>
    </source>
</evidence>
<protein>
    <submittedName>
        <fullName evidence="2">Uncharacterized protein</fullName>
    </submittedName>
</protein>
<accession>G5BKX9</accession>
<feature type="compositionally biased region" description="Basic residues" evidence="1">
    <location>
        <begin position="82"/>
        <end position="91"/>
    </location>
</feature>
<proteinExistence type="predicted"/>
<dbReference type="EMBL" id="JH170790">
    <property type="protein sequence ID" value="EHB09940.1"/>
    <property type="molecule type" value="Genomic_DNA"/>
</dbReference>
<gene>
    <name evidence="2" type="ORF">GW7_12165</name>
</gene>
<organism evidence="2 3">
    <name type="scientific">Heterocephalus glaber</name>
    <name type="common">Naked mole rat</name>
    <dbReference type="NCBI Taxonomy" id="10181"/>
    <lineage>
        <taxon>Eukaryota</taxon>
        <taxon>Metazoa</taxon>
        <taxon>Chordata</taxon>
        <taxon>Craniata</taxon>
        <taxon>Vertebrata</taxon>
        <taxon>Euteleostomi</taxon>
        <taxon>Mammalia</taxon>
        <taxon>Eutheria</taxon>
        <taxon>Euarchontoglires</taxon>
        <taxon>Glires</taxon>
        <taxon>Rodentia</taxon>
        <taxon>Hystricomorpha</taxon>
        <taxon>Bathyergidae</taxon>
        <taxon>Heterocephalus</taxon>
    </lineage>
</organism>
<evidence type="ECO:0000313" key="2">
    <source>
        <dbReference type="EMBL" id="EHB09940.1"/>
    </source>
</evidence>
<dbReference type="InParanoid" id="G5BKX9"/>